<dbReference type="InterPro" id="IPR029068">
    <property type="entry name" value="Glyas_Bleomycin-R_OHBP_Dase"/>
</dbReference>
<dbReference type="EMBL" id="CP158375">
    <property type="protein sequence ID" value="XDO97129.1"/>
    <property type="molecule type" value="Genomic_DNA"/>
</dbReference>
<dbReference type="PANTHER" id="PTHR33990">
    <property type="entry name" value="PROTEIN YJDN-RELATED"/>
    <property type="match status" value="1"/>
</dbReference>
<dbReference type="PIRSF" id="PIRSF021700">
    <property type="entry name" value="3_dmu_93_MTrfase"/>
    <property type="match status" value="1"/>
</dbReference>
<dbReference type="InterPro" id="IPR009725">
    <property type="entry name" value="3_dmu_93_MTrfase"/>
</dbReference>
<dbReference type="Pfam" id="PF06983">
    <property type="entry name" value="3-dmu-9_3-mt"/>
    <property type="match status" value="1"/>
</dbReference>
<proteinExistence type="predicted"/>
<feature type="domain" description="PhnB-like" evidence="1">
    <location>
        <begin position="3"/>
        <end position="117"/>
    </location>
</feature>
<reference evidence="2" key="1">
    <citation type="submission" date="2024-06" db="EMBL/GenBank/DDBJ databases">
        <title>Caulobacter inopinatus, sp. nov.</title>
        <authorList>
            <person name="Donachie S.P."/>
        </authorList>
    </citation>
    <scope>NUCLEOTIDE SEQUENCE</scope>
    <source>
        <strain evidence="2">73W</strain>
    </source>
</reference>
<dbReference type="Gene3D" id="3.10.180.10">
    <property type="entry name" value="2,3-Dihydroxybiphenyl 1,2-Dioxygenase, domain 1"/>
    <property type="match status" value="1"/>
</dbReference>
<dbReference type="CDD" id="cd06588">
    <property type="entry name" value="PhnB_like"/>
    <property type="match status" value="1"/>
</dbReference>
<sequence length="158" mass="17484">MPKITPFLWFDTQAKDAAELYVSIFPNSRIRDVSYYSEGMPAPAGSVMVVEFELDGQVFQALNAGPHFKFDEAISFMIDCADQAEVDYYWEKLLSGGGTESQCGWLKDRFGLSWQVTPRRLTALMADPDKAKAGRVAAAMMQMVKIDIAKLEAAAEAA</sequence>
<dbReference type="SUPFAM" id="SSF54593">
    <property type="entry name" value="Glyoxalase/Bleomycin resistance protein/Dihydroxybiphenyl dioxygenase"/>
    <property type="match status" value="1"/>
</dbReference>
<evidence type="ECO:0000313" key="2">
    <source>
        <dbReference type="EMBL" id="XDO97129.1"/>
    </source>
</evidence>
<name>A0AB39KUZ5_9CAUL</name>
<dbReference type="PANTHER" id="PTHR33990:SF2">
    <property type="entry name" value="PHNB-LIKE DOMAIN-CONTAINING PROTEIN"/>
    <property type="match status" value="1"/>
</dbReference>
<dbReference type="RefSeq" id="WP_369060138.1">
    <property type="nucleotide sequence ID" value="NZ_CP158375.1"/>
</dbReference>
<accession>A0AB39KUZ5</accession>
<dbReference type="AlphaFoldDB" id="A0AB39KUZ5"/>
<organism evidence="2">
    <name type="scientific">Caulobacter sp. 73W</name>
    <dbReference type="NCBI Taxonomy" id="3161137"/>
    <lineage>
        <taxon>Bacteria</taxon>
        <taxon>Pseudomonadati</taxon>
        <taxon>Pseudomonadota</taxon>
        <taxon>Alphaproteobacteria</taxon>
        <taxon>Caulobacterales</taxon>
        <taxon>Caulobacteraceae</taxon>
        <taxon>Caulobacter</taxon>
    </lineage>
</organism>
<evidence type="ECO:0000259" key="1">
    <source>
        <dbReference type="Pfam" id="PF06983"/>
    </source>
</evidence>
<gene>
    <name evidence="2" type="ORF">ABOZ73_01500</name>
</gene>
<dbReference type="InterPro" id="IPR028973">
    <property type="entry name" value="PhnB-like"/>
</dbReference>
<protein>
    <submittedName>
        <fullName evidence="2">VOC family protein</fullName>
    </submittedName>
</protein>